<proteinExistence type="predicted"/>
<accession>K0K0H9</accession>
<gene>
    <name evidence="1" type="ordered locus">BN6_37410</name>
</gene>
<evidence type="ECO:0000313" key="1">
    <source>
        <dbReference type="EMBL" id="CCH31032.1"/>
    </source>
</evidence>
<dbReference type="STRING" id="1179773.BN6_37410"/>
<dbReference type="BioCyc" id="SESP1179773:BN6_RS18110-MONOMER"/>
<organism evidence="1 2">
    <name type="scientific">Saccharothrix espanaensis (strain ATCC 51144 / DSM 44229 / JCM 9112 / NBRC 15066 / NRRL 15764)</name>
    <dbReference type="NCBI Taxonomy" id="1179773"/>
    <lineage>
        <taxon>Bacteria</taxon>
        <taxon>Bacillati</taxon>
        <taxon>Actinomycetota</taxon>
        <taxon>Actinomycetes</taxon>
        <taxon>Pseudonocardiales</taxon>
        <taxon>Pseudonocardiaceae</taxon>
        <taxon>Saccharothrix</taxon>
    </lineage>
</organism>
<dbReference type="AlphaFoldDB" id="K0K0H9"/>
<protein>
    <submittedName>
        <fullName evidence="1">Uncharacterized protein</fullName>
    </submittedName>
</protein>
<dbReference type="Proteomes" id="UP000006281">
    <property type="component" value="Chromosome"/>
</dbReference>
<dbReference type="KEGG" id="sesp:BN6_37410"/>
<reference evidence="1 2" key="1">
    <citation type="journal article" date="2012" name="BMC Genomics">
        <title>Complete genome sequence of Saccharothrix espanaensis DSM 44229T and comparison to the other completely sequenced Pseudonocardiaceae.</title>
        <authorList>
            <person name="Strobel T."/>
            <person name="Al-Dilaimi A."/>
            <person name="Blom J."/>
            <person name="Gessner A."/>
            <person name="Kalinowski J."/>
            <person name="Luzhetska M."/>
            <person name="Puhler A."/>
            <person name="Szczepanowski R."/>
            <person name="Bechthold A."/>
            <person name="Ruckert C."/>
        </authorList>
    </citation>
    <scope>NUCLEOTIDE SEQUENCE [LARGE SCALE GENOMIC DNA]</scope>
    <source>
        <strain evidence="2">ATCC 51144 / DSM 44229 / JCM 9112 / NBRC 15066 / NRRL 15764</strain>
    </source>
</reference>
<name>K0K0H9_SACES</name>
<dbReference type="EMBL" id="HE804045">
    <property type="protein sequence ID" value="CCH31032.1"/>
    <property type="molecule type" value="Genomic_DNA"/>
</dbReference>
<keyword evidence="2" id="KW-1185">Reference proteome</keyword>
<evidence type="ECO:0000313" key="2">
    <source>
        <dbReference type="Proteomes" id="UP000006281"/>
    </source>
</evidence>
<dbReference type="PATRIC" id="fig|1179773.3.peg.3740"/>
<dbReference type="HOGENOM" id="CLU_2221321_0_0_11"/>
<sequence length="106" mass="10420">MIHDVSGALGHPDAVASAHRAGVTAHGDQDRTSDTVARALAASGVVRGNALPVVPRREDRTAALLAALPVRRPAAPAAGEGFSAPDQVDVDLASTAPAGALGVSAG</sequence>